<dbReference type="PROSITE" id="PS51186">
    <property type="entry name" value="GNAT"/>
    <property type="match status" value="1"/>
</dbReference>
<protein>
    <recommendedName>
        <fullName evidence="1">N-acetyltransferase domain-containing protein</fullName>
    </recommendedName>
</protein>
<dbReference type="EMBL" id="LJVE01000060">
    <property type="protein sequence ID" value="KPL14229.1"/>
    <property type="molecule type" value="Genomic_DNA"/>
</dbReference>
<comment type="caution">
    <text evidence="2">The sequence shown here is derived from an EMBL/GenBank/DDBJ whole genome shotgun (WGS) entry which is preliminary data.</text>
</comment>
<dbReference type="Gene3D" id="3.40.630.30">
    <property type="match status" value="1"/>
</dbReference>
<dbReference type="CDD" id="cd04301">
    <property type="entry name" value="NAT_SF"/>
    <property type="match status" value="1"/>
</dbReference>
<gene>
    <name evidence="2" type="ORF">AMJ74_03800</name>
</gene>
<dbReference type="InterPro" id="IPR000182">
    <property type="entry name" value="GNAT_dom"/>
</dbReference>
<reference evidence="2 3" key="1">
    <citation type="journal article" date="2015" name="Microbiome">
        <title>Genomic resolution of linkages in carbon, nitrogen, and sulfur cycling among widespread estuary sediment bacteria.</title>
        <authorList>
            <person name="Baker B.J."/>
            <person name="Lazar C.S."/>
            <person name="Teske A.P."/>
            <person name="Dick G.J."/>
        </authorList>
    </citation>
    <scope>NUCLEOTIDE SEQUENCE [LARGE SCALE GENOMIC DNA]</scope>
    <source>
        <strain evidence="2">SM1_77</strain>
    </source>
</reference>
<evidence type="ECO:0000259" key="1">
    <source>
        <dbReference type="PROSITE" id="PS51186"/>
    </source>
</evidence>
<evidence type="ECO:0000313" key="3">
    <source>
        <dbReference type="Proteomes" id="UP000050975"/>
    </source>
</evidence>
<dbReference type="InterPro" id="IPR016181">
    <property type="entry name" value="Acyl_CoA_acyltransferase"/>
</dbReference>
<feature type="domain" description="N-acetyltransferase" evidence="1">
    <location>
        <begin position="2"/>
        <end position="132"/>
    </location>
</feature>
<dbReference type="PANTHER" id="PTHR47237">
    <property type="entry name" value="SLL0310 PROTEIN"/>
    <property type="match status" value="1"/>
</dbReference>
<dbReference type="InterPro" id="IPR052729">
    <property type="entry name" value="Acyl/Acetyltrans_Enzymes"/>
</dbReference>
<dbReference type="SUPFAM" id="SSF55729">
    <property type="entry name" value="Acyl-CoA N-acyltransferases (Nat)"/>
    <property type="match status" value="1"/>
</dbReference>
<dbReference type="Pfam" id="PF00583">
    <property type="entry name" value="Acetyltransf_1"/>
    <property type="match status" value="1"/>
</dbReference>
<dbReference type="Gene3D" id="3.40.630.90">
    <property type="match status" value="1"/>
</dbReference>
<organism evidence="2 3">
    <name type="scientific">candidate division WOR_3 bacterium SM1_77</name>
    <dbReference type="NCBI Taxonomy" id="1703778"/>
    <lineage>
        <taxon>Bacteria</taxon>
        <taxon>Bacteria division WOR-3</taxon>
    </lineage>
</organism>
<proteinExistence type="predicted"/>
<dbReference type="Pfam" id="PF18014">
    <property type="entry name" value="Acetyltransf_18"/>
    <property type="match status" value="1"/>
</dbReference>
<accession>A0A0S8K032</accession>
<dbReference type="PANTHER" id="PTHR47237:SF2">
    <property type="entry name" value="BLL4206 PROTEIN"/>
    <property type="match status" value="1"/>
</dbReference>
<sequence length="278" mass="31187">MIQIAVMEYSDVEYAKSLTDIEQWGHREDDFRRLLQLDPEGSFVAWQGDHRVGIATTVSYNGYAFLGNIIVDKKRRGKNIGPALMQHALDYLDKKGIKTIELDGVLSAVAMYRHMGFRDKYRSLRLARNPARSNRGPALYSQCGESAHILAEFDYRQTGIQRKGLIGKLVQEFPAGIFCLTTPHLRAYAVIRERANNALAIGPFIAEDPAACDAIMACVVTKFGNRRITVGVPETNAAAVESMLRHDFRHSTPSLRMYRGQRIAYEHHVYAIVSADVG</sequence>
<dbReference type="AlphaFoldDB" id="A0A0S8K032"/>
<evidence type="ECO:0000313" key="2">
    <source>
        <dbReference type="EMBL" id="KPL14229.1"/>
    </source>
</evidence>
<dbReference type="Proteomes" id="UP000050975">
    <property type="component" value="Unassembled WGS sequence"/>
</dbReference>
<dbReference type="InterPro" id="IPR041496">
    <property type="entry name" value="YitH/HolE_GNAT"/>
</dbReference>
<dbReference type="GO" id="GO:0016747">
    <property type="term" value="F:acyltransferase activity, transferring groups other than amino-acyl groups"/>
    <property type="evidence" value="ECO:0007669"/>
    <property type="project" value="InterPro"/>
</dbReference>
<name>A0A0S8K032_UNCW3</name>